<gene>
    <name evidence="1" type="ORF">FPE01S_01_14770</name>
</gene>
<dbReference type="PROSITE" id="PS51257">
    <property type="entry name" value="PROKAR_LIPOPROTEIN"/>
    <property type="match status" value="1"/>
</dbReference>
<organism evidence="1 2">
    <name type="scientific">Flavihumibacter petaseus NBRC 106054</name>
    <dbReference type="NCBI Taxonomy" id="1220578"/>
    <lineage>
        <taxon>Bacteria</taxon>
        <taxon>Pseudomonadati</taxon>
        <taxon>Bacteroidota</taxon>
        <taxon>Chitinophagia</taxon>
        <taxon>Chitinophagales</taxon>
        <taxon>Chitinophagaceae</taxon>
        <taxon>Flavihumibacter</taxon>
    </lineage>
</organism>
<evidence type="ECO:0000313" key="2">
    <source>
        <dbReference type="Proteomes" id="UP000033121"/>
    </source>
</evidence>
<dbReference type="Proteomes" id="UP000033121">
    <property type="component" value="Unassembled WGS sequence"/>
</dbReference>
<evidence type="ECO:0000313" key="1">
    <source>
        <dbReference type="EMBL" id="GAO42462.1"/>
    </source>
</evidence>
<dbReference type="OrthoDB" id="9766256at2"/>
<keyword evidence="2" id="KW-1185">Reference proteome</keyword>
<accession>A0A0E9MXM6</accession>
<dbReference type="InterPro" id="IPR011990">
    <property type="entry name" value="TPR-like_helical_dom_sf"/>
</dbReference>
<sequence length="520" mass="58695">MKRITTILPITIAVLAVFSGCNKKMEEYEQNPNGAESVNSALIFRGIASDMNNDEPWSLISRWNQFDCCNYNYYGDQRYDWTGASLNYLTLENVQKMEEEAAKRGLPAINPYAAIGKFQRAFFFYRMTSLVGDLPLTEALKGKDNVHPAYDTQKSIFQQILTWLDDANNELTQLLTTGDKSLDGDIYYDNDLRQWQKAVNSFRLRVIIALSKKIDDGDLNLKSQLANIVSDKSGYPIFESSDDDLQYIYSSFNKYPSNPDNLGFDATRYNMSATYLDNLVMLKDPRTYITAEPATYQLRTNHKTPSDITAYVGAPSGEDLANMSSKMSDVDNAAYSVRSRGRYYSSYSAEPGILIGFAEQCFNIAEAINRGWINGDAEEYYKKGIKASLRFYGVPVDAPGTVSKNYDGMNYSIPFDFEGVYYQQPTVKYKGNSPVGLKQILMQKYLAFFQGSGWEAYFNWRRTGIPEFSTGVGTGNSGVIPKRFQYPVSERDNNTENNAKAVSDQYGGSDDINASMWLIK</sequence>
<dbReference type="STRING" id="1220578.FPE01S_01_14770"/>
<proteinExistence type="predicted"/>
<dbReference type="Pfam" id="PF12771">
    <property type="entry name" value="SusD-like_2"/>
    <property type="match status" value="1"/>
</dbReference>
<dbReference type="EMBL" id="BBWV01000001">
    <property type="protein sequence ID" value="GAO42462.1"/>
    <property type="molecule type" value="Genomic_DNA"/>
</dbReference>
<comment type="caution">
    <text evidence="1">The sequence shown here is derived from an EMBL/GenBank/DDBJ whole genome shotgun (WGS) entry which is preliminary data.</text>
</comment>
<dbReference type="AlphaFoldDB" id="A0A0E9MXM6"/>
<dbReference type="Gene3D" id="1.25.40.390">
    <property type="match status" value="1"/>
</dbReference>
<dbReference type="InterPro" id="IPR041662">
    <property type="entry name" value="SusD-like_2"/>
</dbReference>
<name>A0A0E9MXM6_9BACT</name>
<dbReference type="SUPFAM" id="SSF48452">
    <property type="entry name" value="TPR-like"/>
    <property type="match status" value="1"/>
</dbReference>
<reference evidence="1 2" key="1">
    <citation type="submission" date="2015-04" db="EMBL/GenBank/DDBJ databases">
        <title>Whole genome shotgun sequence of Flavihumibacter petaseus NBRC 106054.</title>
        <authorList>
            <person name="Miyazawa S."/>
            <person name="Hosoyama A."/>
            <person name="Hashimoto M."/>
            <person name="Noguchi M."/>
            <person name="Tsuchikane K."/>
            <person name="Ohji S."/>
            <person name="Yamazoe A."/>
            <person name="Ichikawa N."/>
            <person name="Kimura A."/>
            <person name="Fujita N."/>
        </authorList>
    </citation>
    <scope>NUCLEOTIDE SEQUENCE [LARGE SCALE GENOMIC DNA]</scope>
    <source>
        <strain evidence="1 2">NBRC 106054</strain>
    </source>
</reference>
<dbReference type="RefSeq" id="WP_046368149.1">
    <property type="nucleotide sequence ID" value="NZ_BBWV01000001.1"/>
</dbReference>
<evidence type="ECO:0008006" key="3">
    <source>
        <dbReference type="Google" id="ProtNLM"/>
    </source>
</evidence>
<protein>
    <recommendedName>
        <fullName evidence="3">SusD/RagB family nutrient-binding outer membrane lipoprotein</fullName>
    </recommendedName>
</protein>